<evidence type="ECO:0000256" key="2">
    <source>
        <dbReference type="ARBA" id="ARBA00022801"/>
    </source>
</evidence>
<evidence type="ECO:0000313" key="6">
    <source>
        <dbReference type="Proteomes" id="UP000190061"/>
    </source>
</evidence>
<dbReference type="OrthoDB" id="9768696at2"/>
<dbReference type="InterPro" id="IPR029000">
    <property type="entry name" value="Cyclophilin-like_dom_sf"/>
</dbReference>
<keyword evidence="3" id="KW-0067">ATP-binding</keyword>
<dbReference type="SMART" id="SM00797">
    <property type="entry name" value="AHS2"/>
    <property type="match status" value="1"/>
</dbReference>
<keyword evidence="2" id="KW-0378">Hydrolase</keyword>
<dbReference type="PANTHER" id="PTHR43309">
    <property type="entry name" value="5-OXOPROLINASE SUBUNIT C"/>
    <property type="match status" value="1"/>
</dbReference>
<dbReference type="InterPro" id="IPR003778">
    <property type="entry name" value="CT_A_B"/>
</dbReference>
<dbReference type="EMBL" id="FUXP01000001">
    <property type="protein sequence ID" value="SJZ69041.1"/>
    <property type="molecule type" value="Genomic_DNA"/>
</dbReference>
<keyword evidence="6" id="KW-1185">Reference proteome</keyword>
<dbReference type="RefSeq" id="WP_078757133.1">
    <property type="nucleotide sequence ID" value="NZ_FUXP01000001.1"/>
</dbReference>
<dbReference type="GO" id="GO:0016787">
    <property type="term" value="F:hydrolase activity"/>
    <property type="evidence" value="ECO:0007669"/>
    <property type="project" value="UniProtKB-KW"/>
</dbReference>
<protein>
    <submittedName>
        <fullName evidence="5">Antagonist of KipI</fullName>
    </submittedName>
</protein>
<evidence type="ECO:0000313" key="5">
    <source>
        <dbReference type="EMBL" id="SJZ69041.1"/>
    </source>
</evidence>
<evidence type="ECO:0000259" key="4">
    <source>
        <dbReference type="SMART" id="SM00797"/>
    </source>
</evidence>
<sequence>MTIEVLSPGPLTTVQDLGRSGWRHLGVALAGALDPLAASVANCLVGNPDNAAVLECTLHGPVLRLRRPMQIALCGAEAQAGFVPEADTAGTTRPVPSGRPVTLPAGTLRLGGFSGGIRAWLAFAGGLSVPRVLGSRSTDLKSGFGGLDGRPLRRGDVLQVAGHVPLTSKAVPQAPTWWVAPDGRPSPEAPIRYVRATGWTGPHICSQRWTVGTDSNRQGLRLEGKPLSADRGNMVSSPVAPGTIQLPPEGKPIVLLADAQTVGGYPRMGHVAAVDLRRLAQAAPGTALTFESIDAETAAGLWRGQRALLARVQLMLDARS</sequence>
<organism evidence="5 6">
    <name type="scientific">Lysobacter spongiicola DSM 21749</name>
    <dbReference type="NCBI Taxonomy" id="1122188"/>
    <lineage>
        <taxon>Bacteria</taxon>
        <taxon>Pseudomonadati</taxon>
        <taxon>Pseudomonadota</taxon>
        <taxon>Gammaproteobacteria</taxon>
        <taxon>Lysobacterales</taxon>
        <taxon>Lysobacteraceae</taxon>
        <taxon>Novilysobacter</taxon>
    </lineage>
</organism>
<dbReference type="NCBIfam" id="TIGR00724">
    <property type="entry name" value="urea_amlyse_rel"/>
    <property type="match status" value="1"/>
</dbReference>
<dbReference type="STRING" id="1122188.SAMN02745674_00534"/>
<dbReference type="InterPro" id="IPR052708">
    <property type="entry name" value="PxpC"/>
</dbReference>
<proteinExistence type="predicted"/>
<dbReference type="Proteomes" id="UP000190061">
    <property type="component" value="Unassembled WGS sequence"/>
</dbReference>
<gene>
    <name evidence="5" type="ORF">SAMN02745674_00534</name>
</gene>
<dbReference type="Gene3D" id="2.40.100.10">
    <property type="entry name" value="Cyclophilin-like"/>
    <property type="match status" value="1"/>
</dbReference>
<dbReference type="GO" id="GO:0005524">
    <property type="term" value="F:ATP binding"/>
    <property type="evidence" value="ECO:0007669"/>
    <property type="project" value="UniProtKB-KW"/>
</dbReference>
<evidence type="ECO:0000256" key="1">
    <source>
        <dbReference type="ARBA" id="ARBA00022741"/>
    </source>
</evidence>
<dbReference type="PANTHER" id="PTHR43309:SF3">
    <property type="entry name" value="5-OXOPROLINASE SUBUNIT C"/>
    <property type="match status" value="1"/>
</dbReference>
<feature type="domain" description="Carboxyltransferase" evidence="4">
    <location>
        <begin position="24"/>
        <end position="309"/>
    </location>
</feature>
<dbReference type="AlphaFoldDB" id="A0A1T4MQA3"/>
<evidence type="ECO:0000256" key="3">
    <source>
        <dbReference type="ARBA" id="ARBA00022840"/>
    </source>
</evidence>
<reference evidence="5 6" key="1">
    <citation type="submission" date="2017-02" db="EMBL/GenBank/DDBJ databases">
        <authorList>
            <person name="Peterson S.W."/>
        </authorList>
    </citation>
    <scope>NUCLEOTIDE SEQUENCE [LARGE SCALE GENOMIC DNA]</scope>
    <source>
        <strain evidence="5 6">DSM 21749</strain>
    </source>
</reference>
<dbReference type="Pfam" id="PF02626">
    <property type="entry name" value="CT_A_B"/>
    <property type="match status" value="1"/>
</dbReference>
<accession>A0A1T4MQA3</accession>
<name>A0A1T4MQA3_9GAMM</name>
<dbReference type="SUPFAM" id="SSF50891">
    <property type="entry name" value="Cyclophilin-like"/>
    <property type="match status" value="1"/>
</dbReference>
<keyword evidence="1" id="KW-0547">Nucleotide-binding</keyword>